<evidence type="ECO:0000259" key="2">
    <source>
        <dbReference type="Pfam" id="PF17899"/>
    </source>
</evidence>
<dbReference type="PIRSF" id="PIRSF016493">
    <property type="entry name" value="Glycyl_aminpptds"/>
    <property type="match status" value="1"/>
</dbReference>
<dbReference type="AlphaFoldDB" id="A0A6I4UUK0"/>
<dbReference type="RefSeq" id="WP_160745984.1">
    <property type="nucleotide sequence ID" value="NZ_WTYK01000002.1"/>
</dbReference>
<dbReference type="InterPro" id="IPR027268">
    <property type="entry name" value="Peptidase_M4/M1_CTD_sf"/>
</dbReference>
<dbReference type="SUPFAM" id="SSF50156">
    <property type="entry name" value="PDZ domain-like"/>
    <property type="match status" value="1"/>
</dbReference>
<name>A0A6I4UUK0_9SPHN</name>
<feature type="domain" description="Peptidase M61 N-terminal" evidence="2">
    <location>
        <begin position="31"/>
        <end position="203"/>
    </location>
</feature>
<evidence type="ECO:0000313" key="4">
    <source>
        <dbReference type="Proteomes" id="UP000469159"/>
    </source>
</evidence>
<dbReference type="EMBL" id="WTYK01000002">
    <property type="protein sequence ID" value="MXP41157.1"/>
    <property type="molecule type" value="Genomic_DNA"/>
</dbReference>
<evidence type="ECO:0000313" key="3">
    <source>
        <dbReference type="EMBL" id="MXP41157.1"/>
    </source>
</evidence>
<dbReference type="SUPFAM" id="SSF55486">
    <property type="entry name" value="Metalloproteases ('zincins'), catalytic domain"/>
    <property type="match status" value="1"/>
</dbReference>
<gene>
    <name evidence="3" type="ORF">GRI75_05790</name>
</gene>
<feature type="domain" description="Peptidase M61 catalytic" evidence="1">
    <location>
        <begin position="297"/>
        <end position="413"/>
    </location>
</feature>
<dbReference type="InterPro" id="IPR036034">
    <property type="entry name" value="PDZ_sf"/>
</dbReference>
<dbReference type="InterPro" id="IPR040756">
    <property type="entry name" value="Peptidase_M61_N"/>
</dbReference>
<dbReference type="Pfam" id="PF17899">
    <property type="entry name" value="Peptidase_M61_N"/>
    <property type="match status" value="1"/>
</dbReference>
<dbReference type="Proteomes" id="UP000469159">
    <property type="component" value="Unassembled WGS sequence"/>
</dbReference>
<dbReference type="Gene3D" id="2.30.42.10">
    <property type="match status" value="1"/>
</dbReference>
<protein>
    <submittedName>
        <fullName evidence="3">Peptidase M61</fullName>
    </submittedName>
</protein>
<dbReference type="InterPro" id="IPR007963">
    <property type="entry name" value="Peptidase_M61_catalytic"/>
</dbReference>
<evidence type="ECO:0000259" key="1">
    <source>
        <dbReference type="Pfam" id="PF05299"/>
    </source>
</evidence>
<comment type="caution">
    <text evidence="3">The sequence shown here is derived from an EMBL/GenBank/DDBJ whole genome shotgun (WGS) entry which is preliminary data.</text>
</comment>
<dbReference type="OrthoDB" id="9778516at2"/>
<dbReference type="InterPro" id="IPR024191">
    <property type="entry name" value="Peptidase_M61"/>
</dbReference>
<accession>A0A6I4UUK0</accession>
<dbReference type="Gene3D" id="1.10.390.10">
    <property type="entry name" value="Neutral Protease Domain 2"/>
    <property type="match status" value="1"/>
</dbReference>
<sequence>MLQSESLPQPLAQPPSIEEPRDVEYAGPIGLHVDATDVVRRIFSVRETIPVVGPGELTLLYPRWLPGYHAPQAPIELLAGLEFTAGGQALCWRRHPTEINAFHVDVPEGCSRIEAKFQFLSPTDSSQGREIVSPELLNLQWNTVALYPAGHFARQITVEPELALPEGWEFACALQTASQDGGTIRFAPVALDVLVDSPVFAGAHFRRIGLDDREQVWLNIVADRPDLLEATDEQIEPHRELIRQADRLFGARHFDRYDVLLALSDEIGSIGVEHHRSCEAASIRGYFAQWDQTFARRDTIPHEYVHSWNGKYRRGADSWTPSFEKPIRNSLMWVYEGQTQYWDKVLCARSGLWTRDQALASFAEIAATHEIRAGSRWRPLSDTTRDPMIAGRAPLPWPSWQRSEDYYTEGALIWLEADTRIRELTGSARSLDDFARRFFGMDDGSWITNTYTFDDVVGTLEKIAPFDWRGFFDERLHATTTGAPLGGIDRGGYRLVYKDHQSDYQISKETVFGVTNLLFSVGLMLSHDGGITEVLWEGPAFRAGLTAGNKLLSVNGRAYAADELKAAISAAAQGEPIQLTVQAGKRTREVTIDCPGGHRYPHLEQHGGSPRLLDDILAPLPGG</sequence>
<keyword evidence="4" id="KW-1185">Reference proteome</keyword>
<proteinExistence type="predicted"/>
<organism evidence="3 4">
    <name type="scientific">Croceibacterium soli</name>
    <dbReference type="NCBI Taxonomy" id="1739690"/>
    <lineage>
        <taxon>Bacteria</taxon>
        <taxon>Pseudomonadati</taxon>
        <taxon>Pseudomonadota</taxon>
        <taxon>Alphaproteobacteria</taxon>
        <taxon>Sphingomonadales</taxon>
        <taxon>Erythrobacteraceae</taxon>
        <taxon>Croceibacterium</taxon>
    </lineage>
</organism>
<reference evidence="3 4" key="1">
    <citation type="submission" date="2019-12" db="EMBL/GenBank/DDBJ databases">
        <title>Genomic-based taxomic classification of the family Erythrobacteraceae.</title>
        <authorList>
            <person name="Xu L."/>
        </authorList>
    </citation>
    <scope>NUCLEOTIDE SEQUENCE [LARGE SCALE GENOMIC DNA]</scope>
    <source>
        <strain evidence="3 4">MCCC 1K02066</strain>
    </source>
</reference>
<dbReference type="Gene3D" id="2.60.40.3650">
    <property type="match status" value="1"/>
</dbReference>
<dbReference type="Pfam" id="PF05299">
    <property type="entry name" value="Peptidase_M61"/>
    <property type="match status" value="1"/>
</dbReference>